<sequence>MNNIIFITGASSDIGIQLIRSLTEECLIIAHYNTSLAPLTEVSKEISNVLIPIQADLASESEVCNLLDYVEENYGVPNKIVHLAAAKFENVRFKDIEWPKFQDEILLSLKSVILILNRFLPKLAKEKRGKVILMLSSVTINVPPKALVQYTTVKYALLGLMKSLASEYADKGININAISPSMIETKFLSLINEKFVEISAASNPMKRNATVNDVIPVMLLLLSDESQYINGINIPITGGSIF</sequence>
<dbReference type="EMBL" id="FNGY01000005">
    <property type="protein sequence ID" value="SDM83581.1"/>
    <property type="molecule type" value="Genomic_DNA"/>
</dbReference>
<keyword evidence="4" id="KW-1185">Reference proteome</keyword>
<dbReference type="PANTHER" id="PTHR43639">
    <property type="entry name" value="OXIDOREDUCTASE, SHORT-CHAIN DEHYDROGENASE/REDUCTASE FAMILY (AFU_ORTHOLOGUE AFUA_5G02870)"/>
    <property type="match status" value="1"/>
</dbReference>
<comment type="similarity">
    <text evidence="1">Belongs to the short-chain dehydrogenases/reductases (SDR) family.</text>
</comment>
<evidence type="ECO:0000313" key="4">
    <source>
        <dbReference type="Proteomes" id="UP000183200"/>
    </source>
</evidence>
<dbReference type="Pfam" id="PF13561">
    <property type="entry name" value="adh_short_C2"/>
    <property type="match status" value="1"/>
</dbReference>
<protein>
    <submittedName>
        <fullName evidence="3">3-oxoacyl-[acyl-carrier protein] reductase</fullName>
    </submittedName>
</protein>
<dbReference type="Proteomes" id="UP000183200">
    <property type="component" value="Unassembled WGS sequence"/>
</dbReference>
<dbReference type="PANTHER" id="PTHR43639:SF1">
    <property type="entry name" value="SHORT-CHAIN DEHYDROGENASE_REDUCTASE FAMILY PROTEIN"/>
    <property type="match status" value="1"/>
</dbReference>
<organism evidence="3 4">
    <name type="scientific">Pedobacter steynii</name>
    <dbReference type="NCBI Taxonomy" id="430522"/>
    <lineage>
        <taxon>Bacteria</taxon>
        <taxon>Pseudomonadati</taxon>
        <taxon>Bacteroidota</taxon>
        <taxon>Sphingobacteriia</taxon>
        <taxon>Sphingobacteriales</taxon>
        <taxon>Sphingobacteriaceae</taxon>
        <taxon>Pedobacter</taxon>
    </lineage>
</organism>
<dbReference type="PRINTS" id="PR00081">
    <property type="entry name" value="GDHRDH"/>
</dbReference>
<keyword evidence="2" id="KW-0560">Oxidoreductase</keyword>
<dbReference type="OrthoDB" id="9787298at2"/>
<reference evidence="4" key="1">
    <citation type="submission" date="2016-10" db="EMBL/GenBank/DDBJ databases">
        <authorList>
            <person name="Varghese N."/>
            <person name="Submissions S."/>
        </authorList>
    </citation>
    <scope>NUCLEOTIDE SEQUENCE [LARGE SCALE GENOMIC DNA]</scope>
    <source>
        <strain evidence="4">DSM 19110</strain>
    </source>
</reference>
<evidence type="ECO:0000313" key="3">
    <source>
        <dbReference type="EMBL" id="SDM83581.1"/>
    </source>
</evidence>
<gene>
    <name evidence="3" type="ORF">SAMN05421820_105166</name>
</gene>
<dbReference type="InterPro" id="IPR002347">
    <property type="entry name" value="SDR_fam"/>
</dbReference>
<dbReference type="Gene3D" id="3.40.50.720">
    <property type="entry name" value="NAD(P)-binding Rossmann-like Domain"/>
    <property type="match status" value="1"/>
</dbReference>
<dbReference type="SUPFAM" id="SSF51735">
    <property type="entry name" value="NAD(P)-binding Rossmann-fold domains"/>
    <property type="match status" value="1"/>
</dbReference>
<dbReference type="RefSeq" id="WP_074608301.1">
    <property type="nucleotide sequence ID" value="NZ_FNGY01000005.1"/>
</dbReference>
<dbReference type="InterPro" id="IPR036291">
    <property type="entry name" value="NAD(P)-bd_dom_sf"/>
</dbReference>
<dbReference type="CDD" id="cd05233">
    <property type="entry name" value="SDR_c"/>
    <property type="match status" value="1"/>
</dbReference>
<dbReference type="AlphaFoldDB" id="A0A1G9WHB4"/>
<name>A0A1G9WHB4_9SPHI</name>
<evidence type="ECO:0000256" key="1">
    <source>
        <dbReference type="ARBA" id="ARBA00006484"/>
    </source>
</evidence>
<accession>A0A1G9WHB4</accession>
<dbReference type="GO" id="GO:0016491">
    <property type="term" value="F:oxidoreductase activity"/>
    <property type="evidence" value="ECO:0007669"/>
    <property type="project" value="UniProtKB-KW"/>
</dbReference>
<proteinExistence type="inferred from homology"/>
<evidence type="ECO:0000256" key="2">
    <source>
        <dbReference type="ARBA" id="ARBA00023002"/>
    </source>
</evidence>